<keyword evidence="3 4" id="KW-0342">GTP-binding</keyword>
<keyword evidence="8" id="KW-1185">Reference proteome</keyword>
<gene>
    <name evidence="7" type="ORF">DASC09_000870</name>
</gene>
<feature type="region of interest" description="Disordered" evidence="5">
    <location>
        <begin position="110"/>
        <end position="130"/>
    </location>
</feature>
<dbReference type="InterPro" id="IPR027417">
    <property type="entry name" value="P-loop_NTPase"/>
</dbReference>
<dbReference type="PROSITE" id="PS51719">
    <property type="entry name" value="G_SEPTIN"/>
    <property type="match status" value="1"/>
</dbReference>
<dbReference type="CDD" id="cd01850">
    <property type="entry name" value="CDC_Septin"/>
    <property type="match status" value="1"/>
</dbReference>
<evidence type="ECO:0000256" key="5">
    <source>
        <dbReference type="SAM" id="MobiDB-lite"/>
    </source>
</evidence>
<evidence type="ECO:0000256" key="1">
    <source>
        <dbReference type="ARBA" id="ARBA00004266"/>
    </source>
</evidence>
<comment type="subcellular location">
    <subcellularLocation>
        <location evidence="1">Bud neck</location>
    </subcellularLocation>
</comment>
<comment type="caution">
    <text evidence="7">The sequence shown here is derived from an EMBL/GenBank/DDBJ whole genome shotgun (WGS) entry which is preliminary data.</text>
</comment>
<feature type="compositionally biased region" description="Basic residues" evidence="5">
    <location>
        <begin position="593"/>
        <end position="606"/>
    </location>
</feature>
<evidence type="ECO:0000256" key="3">
    <source>
        <dbReference type="ARBA" id="ARBA00023134"/>
    </source>
</evidence>
<dbReference type="PANTHER" id="PTHR18884">
    <property type="entry name" value="SEPTIN"/>
    <property type="match status" value="1"/>
</dbReference>
<dbReference type="GO" id="GO:0005525">
    <property type="term" value="F:GTP binding"/>
    <property type="evidence" value="ECO:0007669"/>
    <property type="project" value="UniProtKB-KW"/>
</dbReference>
<dbReference type="GO" id="GO:0005935">
    <property type="term" value="C:cellular bud neck"/>
    <property type="evidence" value="ECO:0007669"/>
    <property type="project" value="UniProtKB-SubCell"/>
</dbReference>
<feature type="region of interest" description="Disordered" evidence="5">
    <location>
        <begin position="556"/>
        <end position="606"/>
    </location>
</feature>
<feature type="region of interest" description="Disordered" evidence="5">
    <location>
        <begin position="63"/>
        <end position="86"/>
    </location>
</feature>
<dbReference type="InterPro" id="IPR016491">
    <property type="entry name" value="Septin"/>
</dbReference>
<dbReference type="InterPro" id="IPR030379">
    <property type="entry name" value="G_SEPTIN_dom"/>
</dbReference>
<dbReference type="GeneID" id="90070741"/>
<dbReference type="Gene3D" id="3.40.50.300">
    <property type="entry name" value="P-loop containing nucleotide triphosphate hydrolases"/>
    <property type="match status" value="1"/>
</dbReference>
<evidence type="ECO:0000313" key="8">
    <source>
        <dbReference type="Proteomes" id="UP001360560"/>
    </source>
</evidence>
<dbReference type="SUPFAM" id="SSF52540">
    <property type="entry name" value="P-loop containing nucleoside triphosphate hydrolases"/>
    <property type="match status" value="1"/>
</dbReference>
<proteinExistence type="inferred from homology"/>
<dbReference type="GO" id="GO:0031105">
    <property type="term" value="C:septin complex"/>
    <property type="evidence" value="ECO:0007669"/>
    <property type="project" value="UniProtKB-ARBA"/>
</dbReference>
<dbReference type="EMBL" id="BTFZ01000001">
    <property type="protein sequence ID" value="GMM32762.1"/>
    <property type="molecule type" value="Genomic_DNA"/>
</dbReference>
<reference evidence="7 8" key="1">
    <citation type="journal article" date="2023" name="Elife">
        <title>Identification of key yeast species and microbe-microbe interactions impacting larval growth of Drosophila in the wild.</title>
        <authorList>
            <person name="Mure A."/>
            <person name="Sugiura Y."/>
            <person name="Maeda R."/>
            <person name="Honda K."/>
            <person name="Sakurai N."/>
            <person name="Takahashi Y."/>
            <person name="Watada M."/>
            <person name="Katoh T."/>
            <person name="Gotoh A."/>
            <person name="Gotoh Y."/>
            <person name="Taniguchi I."/>
            <person name="Nakamura K."/>
            <person name="Hayashi T."/>
            <person name="Katayama T."/>
            <person name="Uemura T."/>
            <person name="Hattori Y."/>
        </authorList>
    </citation>
    <scope>NUCLEOTIDE SEQUENCE [LARGE SCALE GENOMIC DNA]</scope>
    <source>
        <strain evidence="7 8">SC-9</strain>
    </source>
</reference>
<sequence length="606" mass="69729">MKLNVETPPNEIDLLEATDSHVGLKKCNSPKITTNDYFRSIVEGEESVESLFFNEESQKLTLETKEEYSETSAATDTHIGKTSPPLTSKNEINEFLFEFGIENTGSSWSVQDSVEDKKRKTSDAPMPEFPIGLQKLPEQRMKIASEKGLKFNLMIIGQSGLGKSTFINTLFNCDIFPVNEKEESVNESKLNLKFYRAELYEEDFKLDLTVVKYPGFSDLVNNEVSWSPMCEFIDRNIRNYMFQEEQPDRTELEDNRIHCCIYFMSPSNMGAKPLDIIVMRDLCKRVNVIPVIPKADGYTKEELLKLKKSFRKVFTQNDIKIGKNFEGSEAYHSIVETYPYTTIGSEGSYRNANGILVRGRQYLWGISEVENEEHCDFVKLRNLLMGENLLDLILSTERLYEIHRERIWTYRLWMIDSLCKGAGFPKLKRVQYNRAFTTDNAFKEVDYLPNVDGFESLLKMTKIRSEQIDEVASDYTSEFLHQQSIMKKKFAELVANQDMKFKEWKRALFEKQNEFNQEIEGLHKRSLQLQENIAYLSGMKSSSNESGTSLNIRAAVNESSSDDGNSTRPDDDGITGKLSSLQNKEESSTGNHKYNKKIFRGSTKRT</sequence>
<dbReference type="Proteomes" id="UP001360560">
    <property type="component" value="Unassembled WGS sequence"/>
</dbReference>
<evidence type="ECO:0000259" key="6">
    <source>
        <dbReference type="PROSITE" id="PS51719"/>
    </source>
</evidence>
<feature type="compositionally biased region" description="Polar residues" evidence="5">
    <location>
        <begin position="577"/>
        <end position="592"/>
    </location>
</feature>
<evidence type="ECO:0000313" key="7">
    <source>
        <dbReference type="EMBL" id="GMM32762.1"/>
    </source>
</evidence>
<dbReference type="RefSeq" id="XP_064849762.1">
    <property type="nucleotide sequence ID" value="XM_064993690.1"/>
</dbReference>
<evidence type="ECO:0000256" key="2">
    <source>
        <dbReference type="ARBA" id="ARBA00022741"/>
    </source>
</evidence>
<comment type="similarity">
    <text evidence="4">Belongs to the TRAFAC class TrmE-Era-EngA-EngB-Septin-like GTPase superfamily. Septin GTPase family.</text>
</comment>
<feature type="domain" description="Septin-type G" evidence="6">
    <location>
        <begin position="147"/>
        <end position="411"/>
    </location>
</feature>
<dbReference type="AlphaFoldDB" id="A0AAV5QDN9"/>
<protein>
    <submittedName>
        <fullName evidence="7">Septin</fullName>
    </submittedName>
</protein>
<organism evidence="7 8">
    <name type="scientific">Saccharomycopsis crataegensis</name>
    <dbReference type="NCBI Taxonomy" id="43959"/>
    <lineage>
        <taxon>Eukaryota</taxon>
        <taxon>Fungi</taxon>
        <taxon>Dikarya</taxon>
        <taxon>Ascomycota</taxon>
        <taxon>Saccharomycotina</taxon>
        <taxon>Saccharomycetes</taxon>
        <taxon>Saccharomycopsidaceae</taxon>
        <taxon>Saccharomycopsis</taxon>
    </lineage>
</organism>
<keyword evidence="2 4" id="KW-0547">Nucleotide-binding</keyword>
<accession>A0AAV5QDN9</accession>
<dbReference type="Pfam" id="PF00735">
    <property type="entry name" value="Septin"/>
    <property type="match status" value="1"/>
</dbReference>
<evidence type="ECO:0000256" key="4">
    <source>
        <dbReference type="RuleBase" id="RU004560"/>
    </source>
</evidence>
<name>A0AAV5QDN9_9ASCO</name>
<feature type="compositionally biased region" description="Polar residues" evidence="5">
    <location>
        <begin position="556"/>
        <end position="567"/>
    </location>
</feature>